<evidence type="ECO:0000256" key="1">
    <source>
        <dbReference type="ARBA" id="ARBA00022679"/>
    </source>
</evidence>
<dbReference type="GO" id="GO:0016757">
    <property type="term" value="F:glycosyltransferase activity"/>
    <property type="evidence" value="ECO:0007669"/>
    <property type="project" value="InterPro"/>
</dbReference>
<reference evidence="3 6" key="2">
    <citation type="submission" date="2018-08" db="EMBL/GenBank/DDBJ databases">
        <title>Complete genome of the Arcobacter molluscorum type strain LMG 25693.</title>
        <authorList>
            <person name="Miller W.G."/>
            <person name="Yee E."/>
            <person name="Bono J.L."/>
        </authorList>
    </citation>
    <scope>NUCLEOTIDE SEQUENCE [LARGE SCALE GENOMIC DNA]</scope>
    <source>
        <strain evidence="3 6">CECT 7696</strain>
    </source>
</reference>
<reference evidence="4 5" key="1">
    <citation type="submission" date="2017-09" db="EMBL/GenBank/DDBJ databases">
        <title>Arcobacter canalis sp. nov., a new species isolated from a water canal contaminated with urban sewage.</title>
        <authorList>
            <person name="Perez-Cataluna A."/>
            <person name="Salas-Masso N."/>
            <person name="Figueras M.J."/>
        </authorList>
    </citation>
    <scope>NUCLEOTIDE SEQUENCE [LARGE SCALE GENOMIC DNA]</scope>
    <source>
        <strain evidence="4 5">F98-3</strain>
    </source>
</reference>
<dbReference type="InterPro" id="IPR001296">
    <property type="entry name" value="Glyco_trans_1"/>
</dbReference>
<dbReference type="RefSeq" id="WP_099341784.1">
    <property type="nucleotide sequence ID" value="NZ_CP032098.1"/>
</dbReference>
<dbReference type="EMBL" id="CP032098">
    <property type="protein sequence ID" value="AXX92893.1"/>
    <property type="molecule type" value="Genomic_DNA"/>
</dbReference>
<dbReference type="Proteomes" id="UP000262712">
    <property type="component" value="Chromosome"/>
</dbReference>
<evidence type="ECO:0000259" key="2">
    <source>
        <dbReference type="Pfam" id="PF00534"/>
    </source>
</evidence>
<evidence type="ECO:0000313" key="3">
    <source>
        <dbReference type="EMBL" id="AXX92893.1"/>
    </source>
</evidence>
<protein>
    <submittedName>
        <fullName evidence="3">Glycosyltransferase, family 1</fullName>
    </submittedName>
</protein>
<organism evidence="4 5">
    <name type="scientific">Malaciobacter molluscorum LMG 25693</name>
    <dbReference type="NCBI Taxonomy" id="870501"/>
    <lineage>
        <taxon>Bacteria</taxon>
        <taxon>Pseudomonadati</taxon>
        <taxon>Campylobacterota</taxon>
        <taxon>Epsilonproteobacteria</taxon>
        <taxon>Campylobacterales</taxon>
        <taxon>Arcobacteraceae</taxon>
        <taxon>Malaciobacter</taxon>
    </lineage>
</organism>
<dbReference type="Proteomes" id="UP000221222">
    <property type="component" value="Unassembled WGS sequence"/>
</dbReference>
<evidence type="ECO:0000313" key="5">
    <source>
        <dbReference type="Proteomes" id="UP000221222"/>
    </source>
</evidence>
<dbReference type="SUPFAM" id="SSF53756">
    <property type="entry name" value="UDP-Glycosyltransferase/glycogen phosphorylase"/>
    <property type="match status" value="1"/>
</dbReference>
<accession>A0A2G1DK91</accession>
<keyword evidence="5" id="KW-1185">Reference proteome</keyword>
<sequence>MIKIDYKIETKLIKRLLENENITKIKKRKLSHKLIFKKQEFADIYFFSGNLQKDDEKKLYKAKRIVVNSNRIKNKLIEKFDFDKTKIEVIYPSVSIKNFEEKQKNEFFEKYQISNEHKIIFFTAKDFKKSGIKEFIELIKKINYKYTKFIIAGTKRQISNLKLLNSKYDFGNKVIYLEDFGNIDLLFYICDIFVLPTQQKSFATSILKAMYYKSAVFIPRTNSASEVVDIFATMNRYDDGSTPFKIDALLGRNEDLILIKNDNFNVAKEFNLSNNYSKVMAILQNV</sequence>
<dbReference type="PANTHER" id="PTHR46401">
    <property type="entry name" value="GLYCOSYLTRANSFERASE WBBK-RELATED"/>
    <property type="match status" value="1"/>
</dbReference>
<dbReference type="PANTHER" id="PTHR46401:SF2">
    <property type="entry name" value="GLYCOSYLTRANSFERASE WBBK-RELATED"/>
    <property type="match status" value="1"/>
</dbReference>
<feature type="domain" description="Glycosyl transferase family 1" evidence="2">
    <location>
        <begin position="104"/>
        <end position="228"/>
    </location>
</feature>
<dbReference type="AlphaFoldDB" id="A0A2G1DK91"/>
<gene>
    <name evidence="3" type="ORF">AMOL_1933</name>
    <name evidence="4" type="ORF">CPU12_03970</name>
</gene>
<dbReference type="Gene3D" id="3.40.50.2000">
    <property type="entry name" value="Glycogen Phosphorylase B"/>
    <property type="match status" value="2"/>
</dbReference>
<proteinExistence type="predicted"/>
<evidence type="ECO:0000313" key="6">
    <source>
        <dbReference type="Proteomes" id="UP000262712"/>
    </source>
</evidence>
<dbReference type="KEGG" id="amol:AMOL_1933"/>
<dbReference type="EMBL" id="NXFY01000004">
    <property type="protein sequence ID" value="PHO18726.1"/>
    <property type="molecule type" value="Genomic_DNA"/>
</dbReference>
<dbReference type="Pfam" id="PF00534">
    <property type="entry name" value="Glycos_transf_1"/>
    <property type="match status" value="1"/>
</dbReference>
<keyword evidence="1" id="KW-0808">Transferase</keyword>
<evidence type="ECO:0000313" key="4">
    <source>
        <dbReference type="EMBL" id="PHO18726.1"/>
    </source>
</evidence>
<name>A0A2G1DK91_9BACT</name>